<evidence type="ECO:0000256" key="4">
    <source>
        <dbReference type="SAM" id="MobiDB-lite"/>
    </source>
</evidence>
<dbReference type="InParanoid" id="Q9RVW4"/>
<dbReference type="InterPro" id="IPR019844">
    <property type="entry name" value="CSD_CS"/>
</dbReference>
<dbReference type="GO" id="GO:0003676">
    <property type="term" value="F:nucleic acid binding"/>
    <property type="evidence" value="ECO:0000318"/>
    <property type="project" value="GO_Central"/>
</dbReference>
<dbReference type="SMR" id="Q9RVW4"/>
<dbReference type="PANTHER" id="PTHR11544">
    <property type="entry name" value="COLD SHOCK DOMAIN CONTAINING PROTEINS"/>
    <property type="match status" value="1"/>
</dbReference>
<dbReference type="PIR" id="B75461">
    <property type="entry name" value="B75461"/>
</dbReference>
<sequence>MCRVSIVGGGGPYLASRSTPAENLKGHAGKRATAACGLLLVRARRFEMATGRVKWFNAEKGFGFIETEGSADVFAHYSAINSSGFRKLNEGDEVEFEIEPGQNGKGPQAKNIVVTKAAPAPAYGDRPRRDDRW</sequence>
<reference evidence="6 7" key="1">
    <citation type="journal article" date="1999" name="Science">
        <title>Genome sequence of the radioresistant bacterium Deinococcus radiodurans R1.</title>
        <authorList>
            <person name="White O."/>
            <person name="Eisen J.A."/>
            <person name="Heidelberg J.F."/>
            <person name="Hickey E.K."/>
            <person name="Peterson J.D."/>
            <person name="Dodson R.J."/>
            <person name="Haft D.H."/>
            <person name="Gwinn M.L."/>
            <person name="Nelson W.C."/>
            <person name="Richardson D.L."/>
            <person name="Moffat K.S."/>
            <person name="Qin H."/>
            <person name="Jiang L."/>
            <person name="Pamphile W."/>
            <person name="Crosby M."/>
            <person name="Shen M."/>
            <person name="Vamathevan J.J."/>
            <person name="Lam P."/>
            <person name="McDonald L."/>
            <person name="Utterback T."/>
            <person name="Zalewski C."/>
            <person name="Makarova K.S."/>
            <person name="Aravind L."/>
            <person name="Daly M.J."/>
            <person name="Minton K.W."/>
            <person name="Fleischmann R.D."/>
            <person name="Ketchum K.A."/>
            <person name="Nelson K.E."/>
            <person name="Salzberg S."/>
            <person name="Smith H.O."/>
            <person name="Venter J.C."/>
            <person name="Fraser C.M."/>
        </authorList>
    </citation>
    <scope>NUCLEOTIDE SEQUENCE [LARGE SCALE GENOMIC DNA]</scope>
    <source>
        <strain evidence="7">ATCC 13939 / DSM 20539 / JCM 16871 / LMG 4051 / NBRC 15346 / NCIMB 9279 / R1 / VKM B-1422</strain>
    </source>
</reference>
<dbReference type="PaxDb" id="243230-DR_0907"/>
<dbReference type="SMART" id="SM00357">
    <property type="entry name" value="CSP"/>
    <property type="match status" value="1"/>
</dbReference>
<dbReference type="PATRIC" id="fig|243230.17.peg.1093"/>
<dbReference type="GO" id="GO:0010468">
    <property type="term" value="P:regulation of gene expression"/>
    <property type="evidence" value="ECO:0000318"/>
    <property type="project" value="GO_Central"/>
</dbReference>
<name>Q9RVW4_DEIRA</name>
<accession>Q9RVW4</accession>
<feature type="domain" description="CSD" evidence="5">
    <location>
        <begin position="48"/>
        <end position="114"/>
    </location>
</feature>
<dbReference type="PROSITE" id="PS51857">
    <property type="entry name" value="CSD_2"/>
    <property type="match status" value="1"/>
</dbReference>
<evidence type="ECO:0000259" key="5">
    <source>
        <dbReference type="PROSITE" id="PS51857"/>
    </source>
</evidence>
<evidence type="ECO:0000256" key="3">
    <source>
        <dbReference type="RuleBase" id="RU000408"/>
    </source>
</evidence>
<evidence type="ECO:0000313" key="6">
    <source>
        <dbReference type="EMBL" id="AAF10483.1"/>
    </source>
</evidence>
<dbReference type="Pfam" id="PF00313">
    <property type="entry name" value="CSD"/>
    <property type="match status" value="1"/>
</dbReference>
<dbReference type="FunCoup" id="Q9RVW4">
    <property type="interactions" value="195"/>
</dbReference>
<evidence type="ECO:0000313" key="7">
    <source>
        <dbReference type="Proteomes" id="UP000002524"/>
    </source>
</evidence>
<dbReference type="InterPro" id="IPR002059">
    <property type="entry name" value="CSP_DNA-bd"/>
</dbReference>
<feature type="region of interest" description="Disordered" evidence="4">
    <location>
        <begin position="98"/>
        <end position="133"/>
    </location>
</feature>
<dbReference type="InterPro" id="IPR050181">
    <property type="entry name" value="Cold_shock_domain"/>
</dbReference>
<evidence type="ECO:0000256" key="1">
    <source>
        <dbReference type="ARBA" id="ARBA00004496"/>
    </source>
</evidence>
<gene>
    <name evidence="6" type="ordered locus">DR_0907</name>
</gene>
<dbReference type="PRINTS" id="PR00050">
    <property type="entry name" value="COLDSHOCK"/>
</dbReference>
<dbReference type="FunFam" id="2.40.50.140:FF:000006">
    <property type="entry name" value="Cold shock protein CspC"/>
    <property type="match status" value="1"/>
</dbReference>
<keyword evidence="7" id="KW-1185">Reference proteome</keyword>
<dbReference type="InterPro" id="IPR012340">
    <property type="entry name" value="NA-bd_OB-fold"/>
</dbReference>
<dbReference type="GO" id="GO:0005737">
    <property type="term" value="C:cytoplasm"/>
    <property type="evidence" value="ECO:0007669"/>
    <property type="project" value="UniProtKB-SubCell"/>
</dbReference>
<organism evidence="6 7">
    <name type="scientific">Deinococcus radiodurans (strain ATCC 13939 / DSM 20539 / JCM 16871 / CCUG 27074 / LMG 4051 / NBRC 15346 / NCIMB 9279 / VKM B-1422 / R1)</name>
    <dbReference type="NCBI Taxonomy" id="243230"/>
    <lineage>
        <taxon>Bacteria</taxon>
        <taxon>Thermotogati</taxon>
        <taxon>Deinococcota</taxon>
        <taxon>Deinococci</taxon>
        <taxon>Deinococcales</taxon>
        <taxon>Deinococcaceae</taxon>
        <taxon>Deinococcus</taxon>
    </lineage>
</organism>
<protein>
    <submittedName>
        <fullName evidence="6">Cold shock protein, CSD family</fullName>
    </submittedName>
</protein>
<proteinExistence type="predicted"/>
<dbReference type="CDD" id="cd04458">
    <property type="entry name" value="CSP_CDS"/>
    <property type="match status" value="1"/>
</dbReference>
<dbReference type="HOGENOM" id="CLU_1903256_0_0_0"/>
<dbReference type="EMBL" id="AE000513">
    <property type="protein sequence ID" value="AAF10483.1"/>
    <property type="molecule type" value="Genomic_DNA"/>
</dbReference>
<keyword evidence="2" id="KW-0963">Cytoplasm</keyword>
<comment type="subcellular location">
    <subcellularLocation>
        <location evidence="1 3">Cytoplasm</location>
    </subcellularLocation>
</comment>
<dbReference type="Proteomes" id="UP000002524">
    <property type="component" value="Chromosome 1"/>
</dbReference>
<evidence type="ECO:0000256" key="2">
    <source>
        <dbReference type="ARBA" id="ARBA00022490"/>
    </source>
</evidence>
<dbReference type="KEGG" id="dra:DR_0907"/>
<dbReference type="EnsemblBacteria" id="AAF10483">
    <property type="protein sequence ID" value="AAF10483"/>
    <property type="gene ID" value="DR_0907"/>
</dbReference>
<dbReference type="STRING" id="243230.DR_0907"/>
<dbReference type="OrthoDB" id="9805039at2"/>
<dbReference type="InterPro" id="IPR011129">
    <property type="entry name" value="CSD"/>
</dbReference>
<dbReference type="PROSITE" id="PS00352">
    <property type="entry name" value="CSD_1"/>
    <property type="match status" value="1"/>
</dbReference>
<dbReference type="AlphaFoldDB" id="Q9RVW4"/>
<dbReference type="SUPFAM" id="SSF50249">
    <property type="entry name" value="Nucleic acid-binding proteins"/>
    <property type="match status" value="1"/>
</dbReference>
<dbReference type="eggNOG" id="COG1278">
    <property type="taxonomic scope" value="Bacteria"/>
</dbReference>
<dbReference type="Gene3D" id="2.40.50.140">
    <property type="entry name" value="Nucleic acid-binding proteins"/>
    <property type="match status" value="1"/>
</dbReference>